<proteinExistence type="inferred from homology"/>
<dbReference type="GO" id="GO:0016491">
    <property type="term" value="F:oxidoreductase activity"/>
    <property type="evidence" value="ECO:0007669"/>
    <property type="project" value="UniProtKB-KW"/>
</dbReference>
<evidence type="ECO:0000256" key="1">
    <source>
        <dbReference type="ARBA" id="ARBA00004685"/>
    </source>
</evidence>
<dbReference type="AlphaFoldDB" id="A0A9P7NAI0"/>
<keyword evidence="7" id="KW-1185">Reference proteome</keyword>
<reference evidence="6" key="1">
    <citation type="journal article" date="2020" name="bioRxiv">
        <title>Whole genome comparisons of ergot fungi reveals the divergence and evolution of species within the genus Claviceps are the result of varying mechanisms driving genome evolution and host range expansion.</title>
        <authorList>
            <person name="Wyka S.A."/>
            <person name="Mondo S.J."/>
            <person name="Liu M."/>
            <person name="Dettman J."/>
            <person name="Nalam V."/>
            <person name="Broders K.D."/>
        </authorList>
    </citation>
    <scope>NUCLEOTIDE SEQUENCE</scope>
    <source>
        <strain evidence="6">CCC 602</strain>
    </source>
</reference>
<feature type="transmembrane region" description="Helical" evidence="5">
    <location>
        <begin position="77"/>
        <end position="99"/>
    </location>
</feature>
<keyword evidence="5" id="KW-1133">Transmembrane helix</keyword>
<dbReference type="PANTHER" id="PTHR33365">
    <property type="entry name" value="YALI0B05434P"/>
    <property type="match status" value="1"/>
</dbReference>
<accession>A0A9P7NAI0</accession>
<comment type="similarity">
    <text evidence="3">Belongs to the ustYa family.</text>
</comment>
<sequence length="267" mass="30055">MSQRPASSMDLGHGEMKKSKLAASPRISSSTIRLPPDAHDEDRARLLESPSATSVLLDDHDDGVCYSRACKKKVYRFYWVVIALVLLCEALLASLAVVIRQKRALEPTATPPWLPPEQKIQTIFQSDELYVGKQRPESEEAWKALMPEGMGIVTVRNTSGLPPLPRLDKSLTEQNAMVSVYHQLHCLYRTRTGYFAAVAGNISDTDLGHLSHCWDYLRQSIMCSADTTLEWMGSTPDQDGTTGWGYQHTCRDWSALFNWAQENRRLD</sequence>
<dbReference type="InterPro" id="IPR021765">
    <property type="entry name" value="UstYa-like"/>
</dbReference>
<comment type="pathway">
    <text evidence="1">Mycotoxin biosynthesis.</text>
</comment>
<keyword evidence="5" id="KW-0812">Transmembrane</keyword>
<evidence type="ECO:0000313" key="7">
    <source>
        <dbReference type="Proteomes" id="UP000748025"/>
    </source>
</evidence>
<name>A0A9P7NAI0_9HYPO</name>
<dbReference type="Proteomes" id="UP000748025">
    <property type="component" value="Unassembled WGS sequence"/>
</dbReference>
<evidence type="ECO:0000256" key="3">
    <source>
        <dbReference type="ARBA" id="ARBA00035112"/>
    </source>
</evidence>
<dbReference type="Pfam" id="PF11807">
    <property type="entry name" value="UstYa"/>
    <property type="match status" value="1"/>
</dbReference>
<dbReference type="GO" id="GO:0043386">
    <property type="term" value="P:mycotoxin biosynthetic process"/>
    <property type="evidence" value="ECO:0007669"/>
    <property type="project" value="InterPro"/>
</dbReference>
<evidence type="ECO:0008006" key="8">
    <source>
        <dbReference type="Google" id="ProtNLM"/>
    </source>
</evidence>
<dbReference type="OrthoDB" id="3687641at2759"/>
<keyword evidence="2" id="KW-0560">Oxidoreductase</keyword>
<gene>
    <name evidence="6" type="ORF">E4U43_008548</name>
</gene>
<keyword evidence="5" id="KW-0472">Membrane</keyword>
<evidence type="ECO:0000256" key="5">
    <source>
        <dbReference type="SAM" id="Phobius"/>
    </source>
</evidence>
<comment type="caution">
    <text evidence="6">The sequence shown here is derived from an EMBL/GenBank/DDBJ whole genome shotgun (WGS) entry which is preliminary data.</text>
</comment>
<protein>
    <recommendedName>
        <fullName evidence="8">Oxidase ustYa</fullName>
    </recommendedName>
</protein>
<evidence type="ECO:0000313" key="6">
    <source>
        <dbReference type="EMBL" id="KAG6010708.1"/>
    </source>
</evidence>
<evidence type="ECO:0000256" key="2">
    <source>
        <dbReference type="ARBA" id="ARBA00023002"/>
    </source>
</evidence>
<organism evidence="6 7">
    <name type="scientific">Claviceps pusilla</name>
    <dbReference type="NCBI Taxonomy" id="123648"/>
    <lineage>
        <taxon>Eukaryota</taxon>
        <taxon>Fungi</taxon>
        <taxon>Dikarya</taxon>
        <taxon>Ascomycota</taxon>
        <taxon>Pezizomycotina</taxon>
        <taxon>Sordariomycetes</taxon>
        <taxon>Hypocreomycetidae</taxon>
        <taxon>Hypocreales</taxon>
        <taxon>Clavicipitaceae</taxon>
        <taxon>Claviceps</taxon>
    </lineage>
</organism>
<evidence type="ECO:0000256" key="4">
    <source>
        <dbReference type="SAM" id="MobiDB-lite"/>
    </source>
</evidence>
<dbReference type="EMBL" id="SRPW01000948">
    <property type="protein sequence ID" value="KAG6010708.1"/>
    <property type="molecule type" value="Genomic_DNA"/>
</dbReference>
<dbReference type="PANTHER" id="PTHR33365:SF11">
    <property type="entry name" value="TAT PATHWAY SIGNAL SEQUENCE"/>
    <property type="match status" value="1"/>
</dbReference>
<feature type="region of interest" description="Disordered" evidence="4">
    <location>
        <begin position="1"/>
        <end position="38"/>
    </location>
</feature>